<dbReference type="EMBL" id="CP094529">
    <property type="protein sequence ID" value="UOE38028.1"/>
    <property type="molecule type" value="Genomic_DNA"/>
</dbReference>
<evidence type="ECO:0008006" key="3">
    <source>
        <dbReference type="Google" id="ProtNLM"/>
    </source>
</evidence>
<reference evidence="1 2" key="1">
    <citation type="submission" date="2022-03" db="EMBL/GenBank/DDBJ databases">
        <title>Chryseobacterium sp. isolated from the Andong Sikhe.</title>
        <authorList>
            <person name="Won M."/>
            <person name="Kim S.-J."/>
            <person name="Kwon S.-W."/>
        </authorList>
    </citation>
    <scope>NUCLEOTIDE SEQUENCE [LARGE SCALE GENOMIC DNA]</scope>
    <source>
        <strain evidence="1 2">ADR-1</strain>
    </source>
</reference>
<dbReference type="Proteomes" id="UP000831068">
    <property type="component" value="Chromosome"/>
</dbReference>
<dbReference type="RefSeq" id="WP_243576366.1">
    <property type="nucleotide sequence ID" value="NZ_CP094529.1"/>
</dbReference>
<proteinExistence type="predicted"/>
<sequence>MENYIIHLEMKRLFYFVLLIAGLSSVNSCKDLTNEEGDPLLDLNPNTGLVGPRALSREVTDAGTIAEYQYSGLLLTKVLTEKGSVTQIEYSGDKISKVTFNGYLDSDGDGVLDTDSTSYTQQYTYGNLGKLTLISENRTVYRKASGTPPQPWVVFSKTKSIYTLTYSSTTGKLATILKKDGPDAGGSSFAYTDYSRATFSYLGDNVSSTLKEIGVINGSTLNAPTEKYNFEFLNYDSNINAYTLLPFEYKVSVLISTEINDDRSLILSPNNPKRVSITDLMVPIPTPVVFSTNYRYDPQTYVTQGFMVNYFYKPM</sequence>
<evidence type="ECO:0000313" key="2">
    <source>
        <dbReference type="Proteomes" id="UP000831068"/>
    </source>
</evidence>
<organism evidence="1 2">
    <name type="scientific">Chryseobacterium oryzae</name>
    <dbReference type="NCBI Taxonomy" id="2929799"/>
    <lineage>
        <taxon>Bacteria</taxon>
        <taxon>Pseudomonadati</taxon>
        <taxon>Bacteroidota</taxon>
        <taxon>Flavobacteriia</taxon>
        <taxon>Flavobacteriales</taxon>
        <taxon>Weeksellaceae</taxon>
        <taxon>Chryseobacterium group</taxon>
        <taxon>Chryseobacterium</taxon>
    </lineage>
</organism>
<gene>
    <name evidence="1" type="ORF">MTP08_13390</name>
</gene>
<keyword evidence="2" id="KW-1185">Reference proteome</keyword>
<evidence type="ECO:0000313" key="1">
    <source>
        <dbReference type="EMBL" id="UOE38028.1"/>
    </source>
</evidence>
<protein>
    <recommendedName>
        <fullName evidence="3">DUF4595 domain-containing protein</fullName>
    </recommendedName>
</protein>
<accession>A0ABY4BFS8</accession>
<name>A0ABY4BFS8_9FLAO</name>